<feature type="chain" id="PRO_5016304955" description="VWFA-related protein" evidence="1">
    <location>
        <begin position="32"/>
        <end position="291"/>
    </location>
</feature>
<sequence length="291" mass="30793">MKILRNARAVRVAAATIAAATMTFPPLAAHAASNDIPSCYAANQLPASAQPADRALFIVIDQTTVLDDTLTRELGRQLQTLIVPGTSFQVFSFSAYAQGRYLQPLGGGYLEPPITDKAVRDSTAVKQLKSLDGCLKSQFTFGTNLAAKAVGEALQGASGNLAKSDVVGSLASVSKAVGEARARVKTVLVVSDMLENSSVSSFYAQDRMRQIDADAELQKVQKANIRADFAGASIYVMGAGIVPDVPGKRATGNYRSTQSLASLRAFWDGFFAQSNGKLVEFGTPALLTPIR</sequence>
<feature type="signal peptide" evidence="1">
    <location>
        <begin position="1"/>
        <end position="31"/>
    </location>
</feature>
<dbReference type="Proteomes" id="UP000245754">
    <property type="component" value="Unassembled WGS sequence"/>
</dbReference>
<name>A0A316EZ42_9BURK</name>
<protein>
    <recommendedName>
        <fullName evidence="4">VWFA-related protein</fullName>
    </recommendedName>
</protein>
<evidence type="ECO:0008006" key="4">
    <source>
        <dbReference type="Google" id="ProtNLM"/>
    </source>
</evidence>
<organism evidence="2 3">
    <name type="scientific">Cupriavidus plantarum</name>
    <dbReference type="NCBI Taxonomy" id="942865"/>
    <lineage>
        <taxon>Bacteria</taxon>
        <taxon>Pseudomonadati</taxon>
        <taxon>Pseudomonadota</taxon>
        <taxon>Betaproteobacteria</taxon>
        <taxon>Burkholderiales</taxon>
        <taxon>Burkholderiaceae</taxon>
        <taxon>Cupriavidus</taxon>
    </lineage>
</organism>
<dbReference type="RefSeq" id="WP_109580903.1">
    <property type="nucleotide sequence ID" value="NZ_QGGT01000001.1"/>
</dbReference>
<gene>
    <name evidence="2" type="ORF">C7419_1011027</name>
</gene>
<evidence type="ECO:0000313" key="2">
    <source>
        <dbReference type="EMBL" id="PWK37145.1"/>
    </source>
</evidence>
<dbReference type="EMBL" id="QGGT01000001">
    <property type="protein sequence ID" value="PWK37145.1"/>
    <property type="molecule type" value="Genomic_DNA"/>
</dbReference>
<proteinExistence type="predicted"/>
<reference evidence="2 3" key="1">
    <citation type="submission" date="2018-05" db="EMBL/GenBank/DDBJ databases">
        <title>Genomic Encyclopedia of Type Strains, Phase IV (KMG-V): Genome sequencing to study the core and pangenomes of soil and plant-associated prokaryotes.</title>
        <authorList>
            <person name="Whitman W."/>
        </authorList>
    </citation>
    <scope>NUCLEOTIDE SEQUENCE [LARGE SCALE GENOMIC DNA]</scope>
    <source>
        <strain evidence="2 3">SLV-132</strain>
    </source>
</reference>
<evidence type="ECO:0000313" key="3">
    <source>
        <dbReference type="Proteomes" id="UP000245754"/>
    </source>
</evidence>
<keyword evidence="3" id="KW-1185">Reference proteome</keyword>
<evidence type="ECO:0000256" key="1">
    <source>
        <dbReference type="SAM" id="SignalP"/>
    </source>
</evidence>
<keyword evidence="1" id="KW-0732">Signal</keyword>
<accession>A0A316EZ42</accession>
<comment type="caution">
    <text evidence="2">The sequence shown here is derived from an EMBL/GenBank/DDBJ whole genome shotgun (WGS) entry which is preliminary data.</text>
</comment>
<dbReference type="AlphaFoldDB" id="A0A316EZ42"/>